<evidence type="ECO:0008006" key="5">
    <source>
        <dbReference type="Google" id="ProtNLM"/>
    </source>
</evidence>
<dbReference type="InterPro" id="IPR026457">
    <property type="entry name" value="CSLREA_Nterm"/>
</dbReference>
<protein>
    <recommendedName>
        <fullName evidence="5">CSLREA domain-containing protein</fullName>
    </recommendedName>
</protein>
<dbReference type="SUPFAM" id="SSF51126">
    <property type="entry name" value="Pectin lyase-like"/>
    <property type="match status" value="1"/>
</dbReference>
<gene>
    <name evidence="3" type="ORF">AUO97_01920</name>
</gene>
<keyword evidence="1" id="KW-0812">Transmembrane</keyword>
<evidence type="ECO:0000313" key="4">
    <source>
        <dbReference type="Proteomes" id="UP000072389"/>
    </source>
</evidence>
<dbReference type="AlphaFoldDB" id="A0A1L5TK86"/>
<evidence type="ECO:0000313" key="3">
    <source>
        <dbReference type="EMBL" id="APP29641.1"/>
    </source>
</evidence>
<reference evidence="3 4" key="1">
    <citation type="journal article" date="2014" name="Antimicrob. Agents Chemother.">
        <title>Triclosan can select for an AdeIJK-overexpressing mutant of Acinetobacter baumannii ATCC 17978 that displays reduced susceptibility to multiple antibiotics.</title>
        <authorList>
            <person name="Fernando D.M."/>
            <person name="Xu W."/>
            <person name="Loewen P.C."/>
            <person name="Zhanel G.G."/>
            <person name="Kumar A."/>
        </authorList>
    </citation>
    <scope>NUCLEOTIDE SEQUENCE [LARGE SCALE GENOMIC DNA]</scope>
    <source>
        <strain evidence="3 4">ATCC 17978</strain>
    </source>
</reference>
<keyword evidence="1" id="KW-1133">Transmembrane helix</keyword>
<feature type="signal peptide" evidence="2">
    <location>
        <begin position="1"/>
        <end position="21"/>
    </location>
</feature>
<accession>A0A1L5TK86</accession>
<feature type="transmembrane region" description="Helical" evidence="1">
    <location>
        <begin position="789"/>
        <end position="810"/>
    </location>
</feature>
<feature type="chain" id="PRO_5031075562" description="CSLREA domain-containing protein" evidence="2">
    <location>
        <begin position="22"/>
        <end position="815"/>
    </location>
</feature>
<dbReference type="NCBIfam" id="TIGR04214">
    <property type="entry name" value="CSLREA_Nterm"/>
    <property type="match status" value="1"/>
</dbReference>
<dbReference type="InterPro" id="IPR011050">
    <property type="entry name" value="Pectin_lyase_fold/virulence"/>
</dbReference>
<organism evidence="3 4">
    <name type="scientific">Acinetobacter baumannii</name>
    <dbReference type="NCBI Taxonomy" id="470"/>
    <lineage>
        <taxon>Bacteria</taxon>
        <taxon>Pseudomonadati</taxon>
        <taxon>Pseudomonadota</taxon>
        <taxon>Gammaproteobacteria</taxon>
        <taxon>Moraxellales</taxon>
        <taxon>Moraxellaceae</taxon>
        <taxon>Acinetobacter</taxon>
        <taxon>Acinetobacter calcoaceticus/baumannii complex</taxon>
    </lineage>
</organism>
<dbReference type="Proteomes" id="UP000072389">
    <property type="component" value="Chromosome"/>
</dbReference>
<name>A0A1L5TK86_ACIBA</name>
<evidence type="ECO:0000256" key="1">
    <source>
        <dbReference type="SAM" id="Phobius"/>
    </source>
</evidence>
<proteinExistence type="predicted"/>
<evidence type="ECO:0000256" key="2">
    <source>
        <dbReference type="SAM" id="SignalP"/>
    </source>
</evidence>
<dbReference type="RefSeq" id="WP_000760139.1">
    <property type="nucleotide sequence ID" value="NZ_CAUZGM010000001.1"/>
</dbReference>
<dbReference type="EMBL" id="CP018664">
    <property type="protein sequence ID" value="APP29641.1"/>
    <property type="molecule type" value="Genomic_DNA"/>
</dbReference>
<keyword evidence="2" id="KW-0732">Signal</keyword>
<keyword evidence="1" id="KW-0472">Membrane</keyword>
<sequence>MKKYKKVLGIITVVAAIPLMAAENSTIIKVNTYADEDLDNDLCSLREAIITAEKSKSYHGCNLPAINTQYTIQLESGTYNLEKGELVPKNSLIIQGTNLIDWTKTGILSGEYPAPKAIETRINAGGKFRIFNTAVGKQPLVLNNIILENGKASDVGGAIYAGSNVNLQNTQILNSQAPRGGAIYLGAANSELIIFHSLLQGNGLNTGVGSVIAMSCMFNNLYTTHKITFDSNSIIKNGTSSSLSTFEFCGAPTITFENNTIAQNTANLTNGTILKFTGDADPQQNQKTNLSSTSSLKLKNNTIVDNTANTVFLYDKLGEKDLIFNVLAFNSGSYACRYLLGPATDEKDARILLKFNALKLSGSNEKCDMPSETLPSGHTNIDVSSKVLTQLLERQESTESTSFLPLYYPKNNQQSDDLVDVDLKNEGGCSSFDQRRLIRTTSSSTDQTIDNSNNKCDIGSVEQNKLAIITTEGDATSSIVNSSLTELLNKYQLGIDQTKADLANPSFTLQEAALKINLSTFENLFKQTKENLKYRGIYVDLKNYYSDFNNGNINKVNIIPYEDINHVIIPFKADNYDIDVKVIGKGQTLETATEDEAKSLKCEWNPSLKQIILYRTDDTPSGDDFEFCKYTVILKSNRNITATGIIKASLVNIPPVSENTTITFKYLANEIIPLNLLKYANDEGDGPTNTLITKPNKPQFADLPIYLPSKVSEDGIFKVVKADREGPCPGKDSKNTCYGGNIYIQAKNVFNTFNDTLTYYVYDADGTISAKAGTINLVNTATTTDDSRGGGGGGSIGILSIASLLSLIAYRRYRK</sequence>